<dbReference type="SUPFAM" id="SSF46785">
    <property type="entry name" value="Winged helix' DNA-binding domain"/>
    <property type="match status" value="1"/>
</dbReference>
<dbReference type="AlphaFoldDB" id="A0A7G9WKU3"/>
<dbReference type="PANTHER" id="PTHR30346">
    <property type="entry name" value="TRANSCRIPTIONAL DUAL REGULATOR HCAR-RELATED"/>
    <property type="match status" value="1"/>
</dbReference>
<evidence type="ECO:0000256" key="4">
    <source>
        <dbReference type="ARBA" id="ARBA00023163"/>
    </source>
</evidence>
<dbReference type="FunFam" id="1.10.10.10:FF:000001">
    <property type="entry name" value="LysR family transcriptional regulator"/>
    <property type="match status" value="1"/>
</dbReference>
<dbReference type="EMBL" id="CP060696">
    <property type="protein sequence ID" value="QNO19305.1"/>
    <property type="molecule type" value="Genomic_DNA"/>
</dbReference>
<dbReference type="InterPro" id="IPR005119">
    <property type="entry name" value="LysR_subst-bd"/>
</dbReference>
<dbReference type="Gene3D" id="1.10.10.10">
    <property type="entry name" value="Winged helix-like DNA-binding domain superfamily/Winged helix DNA-binding domain"/>
    <property type="match status" value="1"/>
</dbReference>
<proteinExistence type="inferred from homology"/>
<keyword evidence="2" id="KW-0805">Transcription regulation</keyword>
<evidence type="ECO:0000259" key="5">
    <source>
        <dbReference type="PROSITE" id="PS50931"/>
    </source>
</evidence>
<dbReference type="Gene3D" id="3.40.190.10">
    <property type="entry name" value="Periplasmic binding protein-like II"/>
    <property type="match status" value="2"/>
</dbReference>
<dbReference type="InterPro" id="IPR036390">
    <property type="entry name" value="WH_DNA-bd_sf"/>
</dbReference>
<feature type="domain" description="HTH lysR-type" evidence="5">
    <location>
        <begin position="1"/>
        <end position="58"/>
    </location>
</feature>
<dbReference type="InterPro" id="IPR000847">
    <property type="entry name" value="LysR_HTH_N"/>
</dbReference>
<dbReference type="Proteomes" id="UP000516046">
    <property type="component" value="Chromosome"/>
</dbReference>
<evidence type="ECO:0000256" key="2">
    <source>
        <dbReference type="ARBA" id="ARBA00023015"/>
    </source>
</evidence>
<dbReference type="PANTHER" id="PTHR30346:SF0">
    <property type="entry name" value="HCA OPERON TRANSCRIPTIONAL ACTIVATOR HCAR"/>
    <property type="match status" value="1"/>
</dbReference>
<protein>
    <submittedName>
        <fullName evidence="6">LysR family transcriptional regulator</fullName>
    </submittedName>
</protein>
<dbReference type="RefSeq" id="WP_212508371.1">
    <property type="nucleotide sequence ID" value="NZ_CP060696.1"/>
</dbReference>
<accession>A0A7G9WKU3</accession>
<dbReference type="GO" id="GO:0003677">
    <property type="term" value="F:DNA binding"/>
    <property type="evidence" value="ECO:0007669"/>
    <property type="project" value="UniProtKB-KW"/>
</dbReference>
<organism evidence="6 7">
    <name type="scientific">Caproicibacterium amylolyticum</name>
    <dbReference type="NCBI Taxonomy" id="2766537"/>
    <lineage>
        <taxon>Bacteria</taxon>
        <taxon>Bacillati</taxon>
        <taxon>Bacillota</taxon>
        <taxon>Clostridia</taxon>
        <taxon>Eubacteriales</taxon>
        <taxon>Oscillospiraceae</taxon>
        <taxon>Caproicibacterium</taxon>
    </lineage>
</organism>
<keyword evidence="4" id="KW-0804">Transcription</keyword>
<dbReference type="Pfam" id="PF00126">
    <property type="entry name" value="HTH_1"/>
    <property type="match status" value="1"/>
</dbReference>
<evidence type="ECO:0000256" key="1">
    <source>
        <dbReference type="ARBA" id="ARBA00009437"/>
    </source>
</evidence>
<name>A0A7G9WKU3_9FIRM</name>
<reference evidence="6 7" key="1">
    <citation type="submission" date="2020-08" db="EMBL/GenBank/DDBJ databases">
        <authorList>
            <person name="Ren C."/>
            <person name="Gu Y."/>
            <person name="Xu Y."/>
        </authorList>
    </citation>
    <scope>NUCLEOTIDE SEQUENCE [LARGE SCALE GENOMIC DNA]</scope>
    <source>
        <strain evidence="6 7">LBM18003</strain>
    </source>
</reference>
<evidence type="ECO:0000313" key="6">
    <source>
        <dbReference type="EMBL" id="QNO19305.1"/>
    </source>
</evidence>
<keyword evidence="7" id="KW-1185">Reference proteome</keyword>
<comment type="similarity">
    <text evidence="1">Belongs to the LysR transcriptional regulatory family.</text>
</comment>
<dbReference type="Pfam" id="PF03466">
    <property type="entry name" value="LysR_substrate"/>
    <property type="match status" value="1"/>
</dbReference>
<dbReference type="GO" id="GO:0003700">
    <property type="term" value="F:DNA-binding transcription factor activity"/>
    <property type="evidence" value="ECO:0007669"/>
    <property type="project" value="InterPro"/>
</dbReference>
<dbReference type="PROSITE" id="PS50931">
    <property type="entry name" value="HTH_LYSR"/>
    <property type="match status" value="1"/>
</dbReference>
<dbReference type="SUPFAM" id="SSF53850">
    <property type="entry name" value="Periplasmic binding protein-like II"/>
    <property type="match status" value="1"/>
</dbReference>
<keyword evidence="3" id="KW-0238">DNA-binding</keyword>
<sequence>MTLQQLRYISKIINCGSFNEAAHQLYTAQSTLSSAVKELENEFHIEIFNRTPHGISLTAEGAEFLSYARQILEQTELLEQRYLNRPPQKQLCAISTQHYAFAVEAFVALIQEADSEEYKFTLRETRTHDIIEDVSTFRSELGILYLNDFNRNVLLKLLKEKHLVFCPLFNARPHVFLNCHHPLAEQKMLTLQDLAPFPRLSFEQGEHNSFYYSEEILSTEEAAKSIYVSDRATLFNLLIGLNGYTLCSGVLNSTLNGNSIISVPLKSNEQMQIGWIYNPKAKLSRPAAHYLQKLKGILQQDGFQVLS</sequence>
<evidence type="ECO:0000313" key="7">
    <source>
        <dbReference type="Proteomes" id="UP000516046"/>
    </source>
</evidence>
<dbReference type="InterPro" id="IPR036388">
    <property type="entry name" value="WH-like_DNA-bd_sf"/>
</dbReference>
<dbReference type="PRINTS" id="PR00039">
    <property type="entry name" value="HTHLYSR"/>
</dbReference>
<evidence type="ECO:0000256" key="3">
    <source>
        <dbReference type="ARBA" id="ARBA00023125"/>
    </source>
</evidence>
<dbReference type="GO" id="GO:0032993">
    <property type="term" value="C:protein-DNA complex"/>
    <property type="evidence" value="ECO:0007669"/>
    <property type="project" value="TreeGrafter"/>
</dbReference>
<gene>
    <name evidence="6" type="ORF">H6X83_06825</name>
</gene>
<dbReference type="KEGG" id="caml:H6X83_06825"/>